<dbReference type="InterPro" id="IPR006153">
    <property type="entry name" value="Cation/H_exchanger_TM"/>
</dbReference>
<evidence type="ECO:0000256" key="5">
    <source>
        <dbReference type="ARBA" id="ARBA00023053"/>
    </source>
</evidence>
<evidence type="ECO:0000256" key="8">
    <source>
        <dbReference type="ARBA" id="ARBA00023201"/>
    </source>
</evidence>
<feature type="transmembrane region" description="Helical" evidence="10">
    <location>
        <begin position="50"/>
        <end position="67"/>
    </location>
</feature>
<evidence type="ECO:0000256" key="2">
    <source>
        <dbReference type="ARBA" id="ARBA00022448"/>
    </source>
</evidence>
<keyword evidence="5" id="KW-0915">Sodium</keyword>
<evidence type="ECO:0000313" key="13">
    <source>
        <dbReference type="Proteomes" id="UP000054636"/>
    </source>
</evidence>
<evidence type="ECO:0000256" key="6">
    <source>
        <dbReference type="ARBA" id="ARBA00023065"/>
    </source>
</evidence>
<reference evidence="12 13" key="1">
    <citation type="submission" date="2015-11" db="EMBL/GenBank/DDBJ databases">
        <title>Genomes and virulence difference between two physiological races of Phytophthora nicotianae.</title>
        <authorList>
            <person name="Liu H."/>
            <person name="Ma X."/>
            <person name="Yu H."/>
            <person name="Fang D."/>
            <person name="Li Y."/>
            <person name="Wang X."/>
            <person name="Wang W."/>
            <person name="Dong Y."/>
            <person name="Xiao B."/>
        </authorList>
    </citation>
    <scope>NUCLEOTIDE SEQUENCE [LARGE SCALE GENOMIC DNA]</scope>
    <source>
        <strain evidence="13">race 1</strain>
    </source>
</reference>
<dbReference type="GO" id="GO:0005886">
    <property type="term" value="C:plasma membrane"/>
    <property type="evidence" value="ECO:0007669"/>
    <property type="project" value="TreeGrafter"/>
</dbReference>
<dbReference type="EMBL" id="LNFP01000027">
    <property type="protein sequence ID" value="KUF99426.1"/>
    <property type="molecule type" value="Genomic_DNA"/>
</dbReference>
<protein>
    <recommendedName>
        <fullName evidence="9">Sodium/hydrogen exchanger</fullName>
    </recommendedName>
</protein>
<dbReference type="GO" id="GO:0098719">
    <property type="term" value="P:sodium ion import across plasma membrane"/>
    <property type="evidence" value="ECO:0007669"/>
    <property type="project" value="TreeGrafter"/>
</dbReference>
<feature type="transmembrane region" description="Helical" evidence="10">
    <location>
        <begin position="239"/>
        <end position="264"/>
    </location>
</feature>
<comment type="similarity">
    <text evidence="9">Belongs to the monovalent cation:proton antiporter 1 (CPA1) transporter (TC 2.A.36) family.</text>
</comment>
<feature type="transmembrane region" description="Helical" evidence="10">
    <location>
        <begin position="329"/>
        <end position="352"/>
    </location>
</feature>
<gene>
    <name evidence="12" type="ORF">AM588_10010729</name>
</gene>
<keyword evidence="9" id="KW-0050">Antiport</keyword>
<dbReference type="GO" id="GO:0051453">
    <property type="term" value="P:regulation of intracellular pH"/>
    <property type="evidence" value="ECO:0007669"/>
    <property type="project" value="TreeGrafter"/>
</dbReference>
<evidence type="ECO:0000256" key="7">
    <source>
        <dbReference type="ARBA" id="ARBA00023136"/>
    </source>
</evidence>
<feature type="transmembrane region" description="Helical" evidence="10">
    <location>
        <begin position="21"/>
        <end position="38"/>
    </location>
</feature>
<feature type="transmembrane region" description="Helical" evidence="10">
    <location>
        <begin position="398"/>
        <end position="418"/>
    </location>
</feature>
<dbReference type="InterPro" id="IPR018422">
    <property type="entry name" value="Cation/H_exchanger_CPA1"/>
</dbReference>
<feature type="transmembrane region" description="Helical" evidence="10">
    <location>
        <begin position="169"/>
        <end position="188"/>
    </location>
</feature>
<evidence type="ECO:0000256" key="1">
    <source>
        <dbReference type="ARBA" id="ARBA00004141"/>
    </source>
</evidence>
<dbReference type="PANTHER" id="PTHR10110:SF187">
    <property type="entry name" value="SODIUM_HYDROGEN EXCHANGER"/>
    <property type="match status" value="1"/>
</dbReference>
<keyword evidence="3 9" id="KW-0812">Transmembrane</keyword>
<feature type="transmembrane region" description="Helical" evidence="10">
    <location>
        <begin position="364"/>
        <end position="386"/>
    </location>
</feature>
<dbReference type="PANTHER" id="PTHR10110">
    <property type="entry name" value="SODIUM/HYDROGEN EXCHANGER"/>
    <property type="match status" value="1"/>
</dbReference>
<proteinExistence type="inferred from homology"/>
<organism evidence="12 13">
    <name type="scientific">Phytophthora nicotianae</name>
    <name type="common">Potato buckeye rot agent</name>
    <name type="synonym">Phytophthora parasitica</name>
    <dbReference type="NCBI Taxonomy" id="4792"/>
    <lineage>
        <taxon>Eukaryota</taxon>
        <taxon>Sar</taxon>
        <taxon>Stramenopiles</taxon>
        <taxon>Oomycota</taxon>
        <taxon>Peronosporomycetes</taxon>
        <taxon>Peronosporales</taxon>
        <taxon>Peronosporaceae</taxon>
        <taxon>Phytophthora</taxon>
    </lineage>
</organism>
<dbReference type="AlphaFoldDB" id="A0A0W8DTM4"/>
<feature type="transmembrane region" description="Helical" evidence="10">
    <location>
        <begin position="438"/>
        <end position="458"/>
    </location>
</feature>
<keyword evidence="8 9" id="KW-0739">Sodium transport</keyword>
<name>A0A0W8DTM4_PHYNI</name>
<dbReference type="Proteomes" id="UP000054636">
    <property type="component" value="Unassembled WGS sequence"/>
</dbReference>
<feature type="transmembrane region" description="Helical" evidence="10">
    <location>
        <begin position="200"/>
        <end position="219"/>
    </location>
</feature>
<evidence type="ECO:0000256" key="4">
    <source>
        <dbReference type="ARBA" id="ARBA00022989"/>
    </source>
</evidence>
<evidence type="ECO:0000256" key="10">
    <source>
        <dbReference type="SAM" id="Phobius"/>
    </source>
</evidence>
<dbReference type="NCBIfam" id="TIGR00840">
    <property type="entry name" value="b_cpa1"/>
    <property type="match status" value="1"/>
</dbReference>
<dbReference type="PRINTS" id="PR01084">
    <property type="entry name" value="NAHEXCHNGR"/>
</dbReference>
<comment type="subcellular location">
    <subcellularLocation>
        <location evidence="1">Membrane</location>
        <topology evidence="1">Multi-pass membrane protein</topology>
    </subcellularLocation>
</comment>
<dbReference type="GO" id="GO:0015385">
    <property type="term" value="F:sodium:proton antiporter activity"/>
    <property type="evidence" value="ECO:0007669"/>
    <property type="project" value="InterPro"/>
</dbReference>
<feature type="domain" description="Cation/H+ exchanger transmembrane" evidence="11">
    <location>
        <begin position="54"/>
        <end position="456"/>
    </location>
</feature>
<dbReference type="Gene3D" id="6.10.140.1330">
    <property type="match status" value="1"/>
</dbReference>
<keyword evidence="4 10" id="KW-1133">Transmembrane helix</keyword>
<evidence type="ECO:0000256" key="9">
    <source>
        <dbReference type="RuleBase" id="RU003722"/>
    </source>
</evidence>
<dbReference type="Pfam" id="PF00999">
    <property type="entry name" value="Na_H_Exchanger"/>
    <property type="match status" value="1"/>
</dbReference>
<sequence length="543" mass="59968">MPMELAAEAEAEQQRWAGAELLVCAVIQLLLVNVAYRIDRMREAPLLSTSSWAIFFGLLSGALLALVSEVVRRCNRCNCTVSFANLWFSLFDQRVQGAGLDPQILFLGLLPPIILEAGFNTQRKGFFSNFFAILLLAIVGTLLATFATGGILIWLGNMGIITQLTSAEAFLYGSLISAIDPVATLLVFKKCRAPSLLFNLVFGESVLNDAVAIVIFTLFQRFVESGNTDVNAQVAMFMVFRLLSIGVGSVALSGAICYSSAYFLRHSDPALRQHPIYEMSIILLSCYASYLAADLFELSGLLAVFFSGVFIRHYHMYNISKASAFAFKQLLSTMAFLAENFIYLYLGLSVFAYRDSFIWDWKFIFANFGACLLARAFNTFPLCSLANLGRSEQQKIPFTYQIVIWFSGLRGAIAFALVLNVSTGNPIHAAILKSSTLFLVLFTTVFFGAATGPLLRVLGLAGDPQPEREVVSCEDNYTGEADEQQLLLRQSLSPPGSHSVHSRWVDLDEKYLKPIFGGNPRPKSDTNLVRYVEIEEETQIPSA</sequence>
<dbReference type="GO" id="GO:0015386">
    <property type="term" value="F:potassium:proton antiporter activity"/>
    <property type="evidence" value="ECO:0007669"/>
    <property type="project" value="TreeGrafter"/>
</dbReference>
<keyword evidence="2 9" id="KW-0813">Transport</keyword>
<dbReference type="InterPro" id="IPR004709">
    <property type="entry name" value="NaH_exchanger"/>
</dbReference>
<comment type="caution">
    <text evidence="12">The sequence shown here is derived from an EMBL/GenBank/DDBJ whole genome shotgun (WGS) entry which is preliminary data.</text>
</comment>
<feature type="transmembrane region" description="Helical" evidence="10">
    <location>
        <begin position="130"/>
        <end position="157"/>
    </location>
</feature>
<evidence type="ECO:0000259" key="11">
    <source>
        <dbReference type="Pfam" id="PF00999"/>
    </source>
</evidence>
<feature type="transmembrane region" description="Helical" evidence="10">
    <location>
        <begin position="299"/>
        <end position="317"/>
    </location>
</feature>
<keyword evidence="7 10" id="KW-0472">Membrane</keyword>
<keyword evidence="6 9" id="KW-0406">Ion transport</keyword>
<evidence type="ECO:0000313" key="12">
    <source>
        <dbReference type="EMBL" id="KUF99426.1"/>
    </source>
</evidence>
<accession>A0A0W8DTM4</accession>
<evidence type="ECO:0000256" key="3">
    <source>
        <dbReference type="ARBA" id="ARBA00022692"/>
    </source>
</evidence>